<keyword evidence="9" id="KW-1185">Reference proteome</keyword>
<evidence type="ECO:0000313" key="9">
    <source>
        <dbReference type="Proteomes" id="UP000447434"/>
    </source>
</evidence>
<keyword evidence="2" id="KW-0479">Metal-binding</keyword>
<accession>A0A6A4P9A8</accession>
<evidence type="ECO:0000256" key="4">
    <source>
        <dbReference type="ARBA" id="ARBA00023008"/>
    </source>
</evidence>
<dbReference type="SUPFAM" id="SSF49503">
    <property type="entry name" value="Cupredoxins"/>
    <property type="match status" value="1"/>
</dbReference>
<dbReference type="GO" id="GO:0009055">
    <property type="term" value="F:electron transfer activity"/>
    <property type="evidence" value="ECO:0007669"/>
    <property type="project" value="InterPro"/>
</dbReference>
<dbReference type="PROSITE" id="PS51485">
    <property type="entry name" value="PHYTOCYANIN"/>
    <property type="match status" value="1"/>
</dbReference>
<dbReference type="InterPro" id="IPR003245">
    <property type="entry name" value="Phytocyanin_dom"/>
</dbReference>
<keyword evidence="5" id="KW-0325">Glycoprotein</keyword>
<dbReference type="Proteomes" id="UP000447434">
    <property type="component" value="Chromosome 16"/>
</dbReference>
<reference evidence="9" key="1">
    <citation type="journal article" date="2020" name="Nat. Commun.">
        <title>Genome sequence of the cluster root forming white lupin.</title>
        <authorList>
            <person name="Hufnagel B."/>
            <person name="Marques A."/>
            <person name="Soriano A."/>
            <person name="Marques L."/>
            <person name="Divol F."/>
            <person name="Doumas P."/>
            <person name="Sallet E."/>
            <person name="Mancinotti D."/>
            <person name="Carrere S."/>
            <person name="Marande W."/>
            <person name="Arribat S."/>
            <person name="Keller J."/>
            <person name="Huneau C."/>
            <person name="Blein T."/>
            <person name="Aime D."/>
            <person name="Laguerre M."/>
            <person name="Taylor J."/>
            <person name="Schubert V."/>
            <person name="Nelson M."/>
            <person name="Geu-Flores F."/>
            <person name="Crespi M."/>
            <person name="Gallardo-Guerrero K."/>
            <person name="Delaux P.-M."/>
            <person name="Salse J."/>
            <person name="Berges H."/>
            <person name="Guyot R."/>
            <person name="Gouzy J."/>
            <person name="Peret B."/>
        </authorList>
    </citation>
    <scope>NUCLEOTIDE SEQUENCE [LARGE SCALE GENOMIC DNA]</scope>
    <source>
        <strain evidence="9">cv. Amiga</strain>
    </source>
</reference>
<dbReference type="Pfam" id="PF02298">
    <property type="entry name" value="Cu_bind_like"/>
    <property type="match status" value="1"/>
</dbReference>
<dbReference type="OrthoDB" id="1933492at2759"/>
<dbReference type="FunFam" id="2.60.40.420:FF:000003">
    <property type="entry name" value="Blue copper"/>
    <property type="match status" value="1"/>
</dbReference>
<dbReference type="GO" id="GO:0005886">
    <property type="term" value="C:plasma membrane"/>
    <property type="evidence" value="ECO:0007669"/>
    <property type="project" value="TreeGrafter"/>
</dbReference>
<dbReference type="GO" id="GO:0046872">
    <property type="term" value="F:metal ion binding"/>
    <property type="evidence" value="ECO:0007669"/>
    <property type="project" value="UniProtKB-KW"/>
</dbReference>
<dbReference type="PANTHER" id="PTHR33021">
    <property type="entry name" value="BLUE COPPER PROTEIN"/>
    <property type="match status" value="1"/>
</dbReference>
<evidence type="ECO:0000259" key="7">
    <source>
        <dbReference type="PROSITE" id="PS51485"/>
    </source>
</evidence>
<comment type="caution">
    <text evidence="8">The sequence shown here is derived from an EMBL/GenBank/DDBJ whole genome shotgun (WGS) entry which is preliminary data.</text>
</comment>
<keyword evidence="6" id="KW-0732">Signal</keyword>
<protein>
    <submittedName>
        <fullName evidence="8">Putative cupredoxin</fullName>
    </submittedName>
</protein>
<dbReference type="AlphaFoldDB" id="A0A6A4P9A8"/>
<dbReference type="Gene3D" id="2.60.40.420">
    <property type="entry name" value="Cupredoxins - blue copper proteins"/>
    <property type="match status" value="1"/>
</dbReference>
<evidence type="ECO:0000256" key="2">
    <source>
        <dbReference type="ARBA" id="ARBA00022723"/>
    </source>
</evidence>
<keyword evidence="4" id="KW-0186">Copper</keyword>
<sequence>MGGLVERNREVIIMLMMMMMMLGVNVSCAEVYKVGDSDGWTIIGNVDYNNWASTKNFQLGDTIIFEYGAEFHNVMRVTHAMYQSCNASSPITTFTSGNDSIKITNQGHHFFICGIPGHCQMGQKVDINVLKVSAAKAPTPSSPAPAPAPAIASPVPLANIPAPTPNNAPSFIPLRQAFSIMALLSLAFSS</sequence>
<dbReference type="PANTHER" id="PTHR33021:SF339">
    <property type="entry name" value="OS07G0570600 PROTEIN"/>
    <property type="match status" value="1"/>
</dbReference>
<organism evidence="8 9">
    <name type="scientific">Lupinus albus</name>
    <name type="common">White lupine</name>
    <name type="synonym">Lupinus termis</name>
    <dbReference type="NCBI Taxonomy" id="3870"/>
    <lineage>
        <taxon>Eukaryota</taxon>
        <taxon>Viridiplantae</taxon>
        <taxon>Streptophyta</taxon>
        <taxon>Embryophyta</taxon>
        <taxon>Tracheophyta</taxon>
        <taxon>Spermatophyta</taxon>
        <taxon>Magnoliopsida</taxon>
        <taxon>eudicotyledons</taxon>
        <taxon>Gunneridae</taxon>
        <taxon>Pentapetalae</taxon>
        <taxon>rosids</taxon>
        <taxon>fabids</taxon>
        <taxon>Fabales</taxon>
        <taxon>Fabaceae</taxon>
        <taxon>Papilionoideae</taxon>
        <taxon>50 kb inversion clade</taxon>
        <taxon>genistoids sensu lato</taxon>
        <taxon>core genistoids</taxon>
        <taxon>Genisteae</taxon>
        <taxon>Lupinus</taxon>
    </lineage>
</organism>
<evidence type="ECO:0000313" key="8">
    <source>
        <dbReference type="EMBL" id="KAE9596469.1"/>
    </source>
</evidence>
<dbReference type="InterPro" id="IPR039391">
    <property type="entry name" value="Phytocyanin-like"/>
</dbReference>
<feature type="chain" id="PRO_5025683996" evidence="6">
    <location>
        <begin position="30"/>
        <end position="190"/>
    </location>
</feature>
<name>A0A6A4P9A8_LUPAL</name>
<proteinExistence type="predicted"/>
<feature type="domain" description="Phytocyanin" evidence="7">
    <location>
        <begin position="30"/>
        <end position="131"/>
    </location>
</feature>
<evidence type="ECO:0000256" key="3">
    <source>
        <dbReference type="ARBA" id="ARBA00022982"/>
    </source>
</evidence>
<dbReference type="EMBL" id="WOCE01000016">
    <property type="protein sequence ID" value="KAE9596469.1"/>
    <property type="molecule type" value="Genomic_DNA"/>
</dbReference>
<gene>
    <name evidence="8" type="ORF">Lalb_Chr16g0376401</name>
</gene>
<dbReference type="InterPro" id="IPR008972">
    <property type="entry name" value="Cupredoxin"/>
</dbReference>
<evidence type="ECO:0000256" key="1">
    <source>
        <dbReference type="ARBA" id="ARBA00022448"/>
    </source>
</evidence>
<evidence type="ECO:0000256" key="6">
    <source>
        <dbReference type="SAM" id="SignalP"/>
    </source>
</evidence>
<evidence type="ECO:0000256" key="5">
    <source>
        <dbReference type="ARBA" id="ARBA00023180"/>
    </source>
</evidence>
<keyword evidence="1" id="KW-0813">Transport</keyword>
<keyword evidence="3" id="KW-0249">Electron transport</keyword>
<feature type="signal peptide" evidence="6">
    <location>
        <begin position="1"/>
        <end position="29"/>
    </location>
</feature>